<dbReference type="InterPro" id="IPR005532">
    <property type="entry name" value="SUMF_dom"/>
</dbReference>
<gene>
    <name evidence="3" type="ORF">SAMN05216325_106138</name>
</gene>
<dbReference type="Gene3D" id="3.90.1580.10">
    <property type="entry name" value="paralog of FGE (formylglycine-generating enzyme)"/>
    <property type="match status" value="1"/>
</dbReference>
<dbReference type="InterPro" id="IPR016187">
    <property type="entry name" value="CTDL_fold"/>
</dbReference>
<dbReference type="Pfam" id="PF03781">
    <property type="entry name" value="FGE-sulfatase"/>
    <property type="match status" value="1"/>
</dbReference>
<organism evidence="3 4">
    <name type="scientific">Nitrosomonas marina</name>
    <dbReference type="NCBI Taxonomy" id="917"/>
    <lineage>
        <taxon>Bacteria</taxon>
        <taxon>Pseudomonadati</taxon>
        <taxon>Pseudomonadota</taxon>
        <taxon>Betaproteobacteria</taxon>
        <taxon>Nitrosomonadales</taxon>
        <taxon>Nitrosomonadaceae</taxon>
        <taxon>Nitrosomonas</taxon>
    </lineage>
</organism>
<keyword evidence="1" id="KW-0812">Transmembrane</keyword>
<dbReference type="SUPFAM" id="SSF56436">
    <property type="entry name" value="C-type lectin-like"/>
    <property type="match status" value="1"/>
</dbReference>
<accession>A0A1H8DB32</accession>
<name>A0A1H8DB32_9PROT</name>
<dbReference type="InterPro" id="IPR051043">
    <property type="entry name" value="Sulfatase_Mod_Factor_Kinase"/>
</dbReference>
<dbReference type="GO" id="GO:0120147">
    <property type="term" value="F:formylglycine-generating oxidase activity"/>
    <property type="evidence" value="ECO:0007669"/>
    <property type="project" value="TreeGrafter"/>
</dbReference>
<keyword evidence="1" id="KW-1133">Transmembrane helix</keyword>
<feature type="domain" description="Sulfatase-modifying factor enzyme-like" evidence="2">
    <location>
        <begin position="64"/>
        <end position="304"/>
    </location>
</feature>
<reference evidence="3 4" key="1">
    <citation type="submission" date="2016-10" db="EMBL/GenBank/DDBJ databases">
        <authorList>
            <person name="de Groot N.N."/>
        </authorList>
    </citation>
    <scope>NUCLEOTIDE SEQUENCE [LARGE SCALE GENOMIC DNA]</scope>
    <source>
        <strain evidence="3 4">Nm22</strain>
    </source>
</reference>
<dbReference type="Proteomes" id="UP000199459">
    <property type="component" value="Unassembled WGS sequence"/>
</dbReference>
<dbReference type="OrthoDB" id="9768004at2"/>
<evidence type="ECO:0000256" key="1">
    <source>
        <dbReference type="SAM" id="Phobius"/>
    </source>
</evidence>
<dbReference type="PANTHER" id="PTHR23150">
    <property type="entry name" value="SULFATASE MODIFYING FACTOR 1, 2"/>
    <property type="match status" value="1"/>
</dbReference>
<evidence type="ECO:0000313" key="3">
    <source>
        <dbReference type="EMBL" id="SEN04376.1"/>
    </source>
</evidence>
<evidence type="ECO:0000259" key="2">
    <source>
        <dbReference type="Pfam" id="PF03781"/>
    </source>
</evidence>
<dbReference type="PANTHER" id="PTHR23150:SF35">
    <property type="entry name" value="BLL6746 PROTEIN"/>
    <property type="match status" value="1"/>
</dbReference>
<evidence type="ECO:0000313" key="4">
    <source>
        <dbReference type="Proteomes" id="UP000199459"/>
    </source>
</evidence>
<sequence>MKRQNILEKRSLWLILFRRFLWVSVIAVLAITSVPFVKSVYDKIARSDMTSDPTSAQSDEIILPELVLIPAGTFDMGEQNTTFIKNLEAGERKYFGVPNKHVEIERPFYISKFEITNEQFDSYVRAQKLSNPAGKNLVILSSVKENANGSLPVVEINWRRAMIYAAWLGEQKQLDCRLPTEAEWEYAARAGLDTAYPWGSEAGHNNANCSTCGSRWDNRQAAPVGQFKANLYGLHDTAGNVWEWTCSAWRDNYDGQEQQCARIEEGGTRAVRGGSWAYDSKYIRSSARGEFDASIRYNGFGFRVMCIYPEK</sequence>
<dbReference type="InterPro" id="IPR042095">
    <property type="entry name" value="SUMF_sf"/>
</dbReference>
<dbReference type="AlphaFoldDB" id="A0A1H8DB32"/>
<dbReference type="EMBL" id="FOCP01000006">
    <property type="protein sequence ID" value="SEN04376.1"/>
    <property type="molecule type" value="Genomic_DNA"/>
</dbReference>
<feature type="transmembrane region" description="Helical" evidence="1">
    <location>
        <begin position="20"/>
        <end position="41"/>
    </location>
</feature>
<protein>
    <submittedName>
        <fullName evidence="3">Formylglycine-generating enzyme, required for sulfatase activity, contains SUMF1/FGE domain</fullName>
    </submittedName>
</protein>
<keyword evidence="1" id="KW-0472">Membrane</keyword>
<proteinExistence type="predicted"/>